<dbReference type="AlphaFoldDB" id="A0A067P876"/>
<dbReference type="InParanoid" id="A0A067P876"/>
<name>A0A067P876_9AGAM</name>
<accession>A0A067P876</accession>
<evidence type="ECO:0000313" key="2">
    <source>
        <dbReference type="Proteomes" id="UP000027265"/>
    </source>
</evidence>
<sequence length="408" mass="46210">MDVVSMRVQLAESAFTRAPIFDNILSQLSPAGLIRLGRCSRTTLGAVANFANRAFNINKHLSRFFPDPVAFRSLQARTATLISGSSALQFFDRTFYPESDLDLYTFSEHGEEIGRWLQKRGYAFIANSFQDDDFGVALNQPIRDGLDQGGEALKDLDLNHWQHYKIIGVNGIYCFEKVSQGGTEPPLRVQIITASSTPLECVLNFHCTVVMNVIAYDAAYSFYPVSTFEERRALTSGIIARRQAIALGKYSTRGWRIQASLNPFEQRDGPPPFYLNTVRWVGDRQTWTMALDTTGIELPSPISVSSESFTWDPVAHNSWILTSNPSDRTCGTSYHIAKSTVLRYRYLVAEQPLLEQLIEFFITQGTLEFLKVPAHERIPSEGWRQRCTWWDAEIPRFCALYRASIENS</sequence>
<organism evidence="1 2">
    <name type="scientific">Jaapia argillacea MUCL 33604</name>
    <dbReference type="NCBI Taxonomy" id="933084"/>
    <lineage>
        <taxon>Eukaryota</taxon>
        <taxon>Fungi</taxon>
        <taxon>Dikarya</taxon>
        <taxon>Basidiomycota</taxon>
        <taxon>Agaricomycotina</taxon>
        <taxon>Agaricomycetes</taxon>
        <taxon>Agaricomycetidae</taxon>
        <taxon>Jaapiales</taxon>
        <taxon>Jaapiaceae</taxon>
        <taxon>Jaapia</taxon>
    </lineage>
</organism>
<gene>
    <name evidence="1" type="ORF">JAAARDRAFT_211257</name>
</gene>
<dbReference type="Proteomes" id="UP000027265">
    <property type="component" value="Unassembled WGS sequence"/>
</dbReference>
<reference evidence="2" key="1">
    <citation type="journal article" date="2014" name="Proc. Natl. Acad. Sci. U.S.A.">
        <title>Extensive sampling of basidiomycete genomes demonstrates inadequacy of the white-rot/brown-rot paradigm for wood decay fungi.</title>
        <authorList>
            <person name="Riley R."/>
            <person name="Salamov A.A."/>
            <person name="Brown D.W."/>
            <person name="Nagy L.G."/>
            <person name="Floudas D."/>
            <person name="Held B.W."/>
            <person name="Levasseur A."/>
            <person name="Lombard V."/>
            <person name="Morin E."/>
            <person name="Otillar R."/>
            <person name="Lindquist E.A."/>
            <person name="Sun H."/>
            <person name="LaButti K.M."/>
            <person name="Schmutz J."/>
            <person name="Jabbour D."/>
            <person name="Luo H."/>
            <person name="Baker S.E."/>
            <person name="Pisabarro A.G."/>
            <person name="Walton J.D."/>
            <person name="Blanchette R.A."/>
            <person name="Henrissat B."/>
            <person name="Martin F."/>
            <person name="Cullen D."/>
            <person name="Hibbett D.S."/>
            <person name="Grigoriev I.V."/>
        </authorList>
    </citation>
    <scope>NUCLEOTIDE SEQUENCE [LARGE SCALE GENOMIC DNA]</scope>
    <source>
        <strain evidence="2">MUCL 33604</strain>
    </source>
</reference>
<dbReference type="STRING" id="933084.A0A067P876"/>
<proteinExistence type="predicted"/>
<keyword evidence="2" id="KW-1185">Reference proteome</keyword>
<dbReference type="OrthoDB" id="3041043at2759"/>
<dbReference type="EMBL" id="KL197751">
    <property type="protein sequence ID" value="KDQ51108.1"/>
    <property type="molecule type" value="Genomic_DNA"/>
</dbReference>
<evidence type="ECO:0000313" key="1">
    <source>
        <dbReference type="EMBL" id="KDQ51108.1"/>
    </source>
</evidence>
<dbReference type="HOGENOM" id="CLU_036419_2_1_1"/>
<protein>
    <submittedName>
        <fullName evidence="1">Uncharacterized protein</fullName>
    </submittedName>
</protein>